<keyword evidence="2" id="KW-1133">Transmembrane helix</keyword>
<keyword evidence="2" id="KW-0472">Membrane</keyword>
<organism evidence="3 4">
    <name type="scientific">Klugiella xanthotipulae</name>
    <dbReference type="NCBI Taxonomy" id="244735"/>
    <lineage>
        <taxon>Bacteria</taxon>
        <taxon>Bacillati</taxon>
        <taxon>Actinomycetota</taxon>
        <taxon>Actinomycetes</taxon>
        <taxon>Micrococcales</taxon>
        <taxon>Microbacteriaceae</taxon>
        <taxon>Klugiella</taxon>
    </lineage>
</organism>
<dbReference type="EMBL" id="VFPN01000003">
    <property type="protein sequence ID" value="TQM61480.1"/>
    <property type="molecule type" value="Genomic_DNA"/>
</dbReference>
<evidence type="ECO:0000256" key="2">
    <source>
        <dbReference type="SAM" id="Phobius"/>
    </source>
</evidence>
<accession>A0A543HT66</accession>
<sequence length="204" mass="21656">MSNNTVPLGNADLWPFDPATGTTSPITPSPRLSIALRPRTKVRTSMFYALMALGMLGVILAAQLLLSIAQADGAYQISSLELQERDLAREARAVTQDVDKLSSPQHLSENANTLGMVVNDRPAYLRLSDGAILGTVDAEASAPEPNRVPNSLIDGMPLAGTDASVETPQAESSPTEKAVPERATTSQDTRPVPWEGALPSPVTR</sequence>
<dbReference type="Proteomes" id="UP000318331">
    <property type="component" value="Unassembled WGS sequence"/>
</dbReference>
<protein>
    <recommendedName>
        <fullName evidence="5">Cell division protein FtsL</fullName>
    </recommendedName>
</protein>
<feature type="compositionally biased region" description="Polar residues" evidence="1">
    <location>
        <begin position="164"/>
        <end position="175"/>
    </location>
</feature>
<gene>
    <name evidence="3" type="ORF">FB466_2434</name>
</gene>
<evidence type="ECO:0000256" key="1">
    <source>
        <dbReference type="SAM" id="MobiDB-lite"/>
    </source>
</evidence>
<evidence type="ECO:0008006" key="5">
    <source>
        <dbReference type="Google" id="ProtNLM"/>
    </source>
</evidence>
<feature type="transmembrane region" description="Helical" evidence="2">
    <location>
        <begin position="47"/>
        <end position="69"/>
    </location>
</feature>
<dbReference type="RefSeq" id="WP_141918588.1">
    <property type="nucleotide sequence ID" value="NZ_BAAAYS010000006.1"/>
</dbReference>
<keyword evidence="2" id="KW-0812">Transmembrane</keyword>
<comment type="caution">
    <text evidence="3">The sequence shown here is derived from an EMBL/GenBank/DDBJ whole genome shotgun (WGS) entry which is preliminary data.</text>
</comment>
<evidence type="ECO:0000313" key="3">
    <source>
        <dbReference type="EMBL" id="TQM61480.1"/>
    </source>
</evidence>
<feature type="region of interest" description="Disordered" evidence="1">
    <location>
        <begin position="138"/>
        <end position="204"/>
    </location>
</feature>
<dbReference type="OrthoDB" id="4792842at2"/>
<reference evidence="3 4" key="1">
    <citation type="submission" date="2019-06" db="EMBL/GenBank/DDBJ databases">
        <title>Sequencing the genomes of 1000 actinobacteria strains.</title>
        <authorList>
            <person name="Klenk H.-P."/>
        </authorList>
    </citation>
    <scope>NUCLEOTIDE SEQUENCE [LARGE SCALE GENOMIC DNA]</scope>
    <source>
        <strain evidence="3 4">DSM 18031</strain>
    </source>
</reference>
<evidence type="ECO:0000313" key="4">
    <source>
        <dbReference type="Proteomes" id="UP000318331"/>
    </source>
</evidence>
<keyword evidence="4" id="KW-1185">Reference proteome</keyword>
<proteinExistence type="predicted"/>
<dbReference type="AlphaFoldDB" id="A0A543HT66"/>
<name>A0A543HT66_9MICO</name>